<dbReference type="STRING" id="1166018.FAES_3359"/>
<dbReference type="RefSeq" id="WP_015332466.1">
    <property type="nucleotide sequence ID" value="NC_020054.1"/>
</dbReference>
<protein>
    <recommendedName>
        <fullName evidence="3">DUF4198 domain-containing protein</fullName>
    </recommendedName>
</protein>
<dbReference type="PATRIC" id="fig|1166018.3.peg.5133"/>
<dbReference type="Pfam" id="PF10670">
    <property type="entry name" value="DUF4198"/>
    <property type="match status" value="1"/>
</dbReference>
<dbReference type="KEGG" id="fae:FAES_3359"/>
<evidence type="ECO:0000313" key="2">
    <source>
        <dbReference type="Proteomes" id="UP000011058"/>
    </source>
</evidence>
<dbReference type="HOGENOM" id="CLU_086920_0_0_10"/>
<gene>
    <name evidence="1" type="ORF">FAES_3359</name>
</gene>
<dbReference type="OrthoDB" id="581894at2"/>
<proteinExistence type="predicted"/>
<sequence length="272" mass="30463">MKHRVWLTCLLLIVSVSGAVGYEFWLQPARFFVSPGMTIRVQTLVGERFTGELSEGHKKRIVLYKHHSASGTVDLSAALAGDHYGETSVKLTQPGTHVLVFANTPKFIRMEPDQFLNYLNEDGLDNVIAAREEAADTLKPGYELYSRCAKTMVQVGDNPDPTLPASSSLTLDIVPLQNPYTLRAGQRLRLQILFNNKPQPDALVRYWAKSETGQVEADVVRSDRRGQVQFKLKAGQNMVSTVRMIPAPINRNVPETADWRSYWSSLTFGCRP</sequence>
<dbReference type="Proteomes" id="UP000011058">
    <property type="component" value="Chromosome"/>
</dbReference>
<reference evidence="1 2" key="1">
    <citation type="journal article" date="2012" name="J. Bacteriol.">
        <title>Genome Sequence of Fibrella aestuarina BUZ 2T, a Filamentous Marine Bacterium.</title>
        <authorList>
            <person name="Filippini M."/>
            <person name="Qi W."/>
            <person name="Blom J."/>
            <person name="Goesmann A."/>
            <person name="Smits T.H."/>
            <person name="Bagheri H.C."/>
        </authorList>
    </citation>
    <scope>NUCLEOTIDE SEQUENCE [LARGE SCALE GENOMIC DNA]</scope>
    <source>
        <strain evidence="2">BUZ 2T</strain>
    </source>
</reference>
<accession>I0KB64</accession>
<evidence type="ECO:0000313" key="1">
    <source>
        <dbReference type="EMBL" id="CCH01367.1"/>
    </source>
</evidence>
<dbReference type="EMBL" id="HE796683">
    <property type="protein sequence ID" value="CCH01367.1"/>
    <property type="molecule type" value="Genomic_DNA"/>
</dbReference>
<evidence type="ECO:0008006" key="3">
    <source>
        <dbReference type="Google" id="ProtNLM"/>
    </source>
</evidence>
<keyword evidence="2" id="KW-1185">Reference proteome</keyword>
<organism evidence="1 2">
    <name type="scientific">Fibrella aestuarina BUZ 2</name>
    <dbReference type="NCBI Taxonomy" id="1166018"/>
    <lineage>
        <taxon>Bacteria</taxon>
        <taxon>Pseudomonadati</taxon>
        <taxon>Bacteroidota</taxon>
        <taxon>Cytophagia</taxon>
        <taxon>Cytophagales</taxon>
        <taxon>Spirosomataceae</taxon>
        <taxon>Fibrella</taxon>
    </lineage>
</organism>
<dbReference type="eggNOG" id="COG5266">
    <property type="taxonomic scope" value="Bacteria"/>
</dbReference>
<dbReference type="AlphaFoldDB" id="I0KB64"/>
<dbReference type="InterPro" id="IPR019613">
    <property type="entry name" value="DUF4198"/>
</dbReference>
<name>I0KB64_9BACT</name>